<feature type="domain" description="EF-hand" evidence="3">
    <location>
        <begin position="27"/>
        <end position="57"/>
    </location>
</feature>
<dbReference type="InterPro" id="IPR011992">
    <property type="entry name" value="EF-hand-dom_pair"/>
</dbReference>
<evidence type="ECO:0000313" key="6">
    <source>
        <dbReference type="Proteomes" id="UP001152797"/>
    </source>
</evidence>
<keyword evidence="6" id="KW-1185">Reference proteome</keyword>
<sequence length="1494" mass="166334">MGNAGCCSDGKAPGVPEERPPARPLAARKGKAANAFDQLDTDGDGFISSTELRKWAKDLPPAHFKAFFKSLDVDGDGRISFKEFQDKFYPLDFDFDPEPVATASAQPDLDGLWLMEWDGPFIRSRVSNGRFEAMNQRFKLEMGCNPLQFQWPDGSIQELKSETEKQITWLVRCGKLAGQTLCWVRIPSCPVNSEHWMELRQDKAAYSCSLCSLQKDQEWFWKCRCCDAISMCPRCAPVPPEPVFGVSAAFALGVFPDLARDHLVRYGSGSSNPNFYEIAPVLAYGPNGLGYGKTCPRDGKPNCSLVDAVHETHRGKVTHFVSWCWAYKLNDFVSALRTWAEREKITASEVYLWVCFFCNNQYRMLESQTQTGSDVLKGVFEDHLVEAGRMLLLMDTFVEPVYITRAWCIFESFVCIDKKLPMTIILPESAEVSFSETLNSTGGFTKLQKSFEEMDVRYAEASNKADQDMIRKLILTTRGYDVVNEAVKRRALLSKRSGRRLRWASAIGKIIGKGVAKGAQKIPATQVRPRPIGAIPRVPGGVPKDVVMHIRGHGLLVADLAPFLDDIPVKGTRELFDSPELIAVPVPGGVVTVPLRKPPTLPTPSNSVPALGPKPHLPGLGEQDVEDGWLNKDEYVVWKPQYPGPIWRMANCGSAEGACLTHDANEGGRICIANLPPFSVVRVTDFYARYPSRLVINGADYSGNILENQTFVLWSELVWEGLDGHFQICMEAPLLCPDGFELTPVPVEECPAGAEVLFNCEEAEPGELCEGNGQCGTRTDINNCYDSGYTYPASRDVYRKQNFTRNESNATASTPFTTTTTTDSFTEISLEEEQVDGLWHFQGPCEVHGRCLSSPGYPRSYGENETCVASLPPFTALSVKEFNTEKFYDQLTVNGIRYSGRGLRGKSFVLWSSITWTSDESNDWSGLHRGHYWKLCLDTPPACFDGLVLTPVSVPDCPAATERLRDCQRAEPGELCEGDGQCGTRTDINNCYDSDYTYPASRHVYRKHNGTTVSWIVDGPCSVVDGCVQNFGGNESRRDECNMSLTEAAYVTVRQFRTYGGSLQINGRELSYDQINGRRYLYDHDSIFVNSSIRWTSDPPKCQTWDPALGCLNWFEDRWLICIGKHKQLSPDTSDPGYINLGAGVPSVWIWSCVSVTIIIFLSCCCGCCTYLCKKAEESEASPSPRSFMRMVQLALREGDTARDPQVRRIALALQPHRSMLVDPGPDYAEVAEVVRRIRQNLQLTQGEHNEPPLPVTNQLNGISAAYVLEIFPALARQSTGLENPNFYEMAPVVAMGETGLGYGKTCSEDGEPNCSIVDAVEEHHKGKVSHFVSWCWACRLNDFVGALRAWMEGDRINASEAYLWICFFCDNQYRLPESGTLFSSANELQTVLESRLARAGQMLFLVDADTTCTKRAWCLFEAFTCVDKQLPITIMLPATREGLQEAFSTIDLRTARATSKADEDMINEVVLTGAGFDAVNARVQDCLLECLKH</sequence>
<keyword evidence="1" id="KW-0106">Calcium</keyword>
<reference evidence="4" key="1">
    <citation type="submission" date="2022-10" db="EMBL/GenBank/DDBJ databases">
        <authorList>
            <person name="Chen Y."/>
            <person name="Dougan E. K."/>
            <person name="Chan C."/>
            <person name="Rhodes N."/>
            <person name="Thang M."/>
        </authorList>
    </citation>
    <scope>NUCLEOTIDE SEQUENCE</scope>
</reference>
<accession>A0A9P1GR60</accession>
<evidence type="ECO:0000256" key="1">
    <source>
        <dbReference type="ARBA" id="ARBA00022837"/>
    </source>
</evidence>
<dbReference type="Pfam" id="PF13499">
    <property type="entry name" value="EF-hand_7"/>
    <property type="match status" value="1"/>
</dbReference>
<feature type="region of interest" description="Disordered" evidence="2">
    <location>
        <begin position="1"/>
        <end position="27"/>
    </location>
</feature>
<dbReference type="EMBL" id="CAMXCT020006755">
    <property type="protein sequence ID" value="CAL1172875.1"/>
    <property type="molecule type" value="Genomic_DNA"/>
</dbReference>
<organism evidence="4">
    <name type="scientific">Cladocopium goreaui</name>
    <dbReference type="NCBI Taxonomy" id="2562237"/>
    <lineage>
        <taxon>Eukaryota</taxon>
        <taxon>Sar</taxon>
        <taxon>Alveolata</taxon>
        <taxon>Dinophyceae</taxon>
        <taxon>Suessiales</taxon>
        <taxon>Symbiodiniaceae</taxon>
        <taxon>Cladocopium</taxon>
    </lineage>
</organism>
<protein>
    <recommendedName>
        <fullName evidence="3">EF-hand domain-containing protein</fullName>
    </recommendedName>
</protein>
<evidence type="ECO:0000313" key="5">
    <source>
        <dbReference type="EMBL" id="CAL1172875.1"/>
    </source>
</evidence>
<dbReference type="PROSITE" id="PS50222">
    <property type="entry name" value="EF_HAND_2"/>
    <property type="match status" value="2"/>
</dbReference>
<dbReference type="InterPro" id="IPR018247">
    <property type="entry name" value="EF_Hand_1_Ca_BS"/>
</dbReference>
<dbReference type="PROSITE" id="PS00018">
    <property type="entry name" value="EF_HAND_1"/>
    <property type="match status" value="1"/>
</dbReference>
<reference evidence="5" key="2">
    <citation type="submission" date="2024-04" db="EMBL/GenBank/DDBJ databases">
        <authorList>
            <person name="Chen Y."/>
            <person name="Shah S."/>
            <person name="Dougan E. K."/>
            <person name="Thang M."/>
            <person name="Chan C."/>
        </authorList>
    </citation>
    <scope>NUCLEOTIDE SEQUENCE [LARGE SCALE GENOMIC DNA]</scope>
</reference>
<dbReference type="GO" id="GO:0005509">
    <property type="term" value="F:calcium ion binding"/>
    <property type="evidence" value="ECO:0007669"/>
    <property type="project" value="InterPro"/>
</dbReference>
<dbReference type="EMBL" id="CAMXCT030006755">
    <property type="protein sequence ID" value="CAL4806812.1"/>
    <property type="molecule type" value="Genomic_DNA"/>
</dbReference>
<name>A0A9P1GR60_9DINO</name>
<proteinExistence type="predicted"/>
<gene>
    <name evidence="4" type="ORF">C1SCF055_LOCUS43995</name>
</gene>
<evidence type="ECO:0000259" key="3">
    <source>
        <dbReference type="PROSITE" id="PS50222"/>
    </source>
</evidence>
<dbReference type="SMART" id="SM00054">
    <property type="entry name" value="EFh"/>
    <property type="match status" value="2"/>
</dbReference>
<dbReference type="CDD" id="cd00051">
    <property type="entry name" value="EFh"/>
    <property type="match status" value="1"/>
</dbReference>
<dbReference type="SUPFAM" id="SSF47473">
    <property type="entry name" value="EF-hand"/>
    <property type="match status" value="1"/>
</dbReference>
<dbReference type="OrthoDB" id="207410at2759"/>
<feature type="domain" description="EF-hand" evidence="3">
    <location>
        <begin position="59"/>
        <end position="94"/>
    </location>
</feature>
<dbReference type="EMBL" id="CAMXCT010006755">
    <property type="protein sequence ID" value="CAI4019500.1"/>
    <property type="molecule type" value="Genomic_DNA"/>
</dbReference>
<evidence type="ECO:0000256" key="2">
    <source>
        <dbReference type="SAM" id="MobiDB-lite"/>
    </source>
</evidence>
<comment type="caution">
    <text evidence="4">The sequence shown here is derived from an EMBL/GenBank/DDBJ whole genome shotgun (WGS) entry which is preliminary data.</text>
</comment>
<dbReference type="Gene3D" id="1.10.238.10">
    <property type="entry name" value="EF-hand"/>
    <property type="match status" value="1"/>
</dbReference>
<dbReference type="Proteomes" id="UP001152797">
    <property type="component" value="Unassembled WGS sequence"/>
</dbReference>
<evidence type="ECO:0000313" key="4">
    <source>
        <dbReference type="EMBL" id="CAI4019500.1"/>
    </source>
</evidence>
<dbReference type="InterPro" id="IPR002048">
    <property type="entry name" value="EF_hand_dom"/>
</dbReference>